<dbReference type="InterPro" id="IPR013783">
    <property type="entry name" value="Ig-like_fold"/>
</dbReference>
<evidence type="ECO:0000256" key="2">
    <source>
        <dbReference type="ARBA" id="ARBA00007399"/>
    </source>
</evidence>
<accession>A0A5U2P2A0</accession>
<sequence length="276" mass="30602">MAGEGKSAIITETQINKIMIKLNFRKEKSSLLLIAIISLTELFSADVLANNTVSNINTVTQHFSAKLGASRVIYNLGGAGQTLTVFNPEKYPILVQSRVFDEERKNKAPFIVTPPLFRLDSYQQTGISIVRTGGVFPEDRETLEWLCVKGIPPKESTNDGDSGSEENKPTLKLKLSIDNCIKLLVRPKGINKFSDEDGSSVLWHKQGDKLRGENKTPFYINFAELKVGSVNIPDIHYIPPFSSYVYDIPKGVSGKVSWSVLNDYGAVSKIYEADVK</sequence>
<evidence type="ECO:0000256" key="4">
    <source>
        <dbReference type="ARBA" id="ARBA00022764"/>
    </source>
</evidence>
<dbReference type="InterPro" id="IPR016148">
    <property type="entry name" value="Pili_assmbl_chaperone_C"/>
</dbReference>
<dbReference type="InterPro" id="IPR016147">
    <property type="entry name" value="Pili_assmbl_chaperone_N"/>
</dbReference>
<keyword evidence="4" id="KW-0574">Periplasm</keyword>
<protein>
    <submittedName>
        <fullName evidence="10">Fimbria/pilus periplasmic chaperone</fullName>
    </submittedName>
</protein>
<dbReference type="InterPro" id="IPR008962">
    <property type="entry name" value="PapD-like_sf"/>
</dbReference>
<dbReference type="AlphaFoldDB" id="A0A5U2P2A0"/>
<dbReference type="SUPFAM" id="SSF49584">
    <property type="entry name" value="Periplasmic chaperone C-domain"/>
    <property type="match status" value="1"/>
</dbReference>
<dbReference type="Pfam" id="PF00345">
    <property type="entry name" value="PapD_N"/>
    <property type="match status" value="1"/>
</dbReference>
<evidence type="ECO:0000256" key="7">
    <source>
        <dbReference type="RuleBase" id="RU003918"/>
    </source>
</evidence>
<dbReference type="PRINTS" id="PR00969">
    <property type="entry name" value="CHAPERONPILI"/>
</dbReference>
<dbReference type="InterPro" id="IPR050643">
    <property type="entry name" value="Periplasmic_pilus_chap"/>
</dbReference>
<dbReference type="PANTHER" id="PTHR30251">
    <property type="entry name" value="PILUS ASSEMBLY CHAPERONE"/>
    <property type="match status" value="1"/>
</dbReference>
<dbReference type="InterPro" id="IPR001829">
    <property type="entry name" value="Pili_assmbl_chaperone_bac"/>
</dbReference>
<dbReference type="EMBL" id="AAGKTT010000016">
    <property type="protein sequence ID" value="EBP1418317.1"/>
    <property type="molecule type" value="Genomic_DNA"/>
</dbReference>
<feature type="domain" description="Pili assembly chaperone C-terminal" evidence="9">
    <location>
        <begin position="213"/>
        <end position="268"/>
    </location>
</feature>
<comment type="caution">
    <text evidence="10">The sequence shown here is derived from an EMBL/GenBank/DDBJ whole genome shotgun (WGS) entry which is preliminary data.</text>
</comment>
<dbReference type="InterPro" id="IPR018046">
    <property type="entry name" value="Pili_assmbl_chaperone_CS"/>
</dbReference>
<evidence type="ECO:0000256" key="1">
    <source>
        <dbReference type="ARBA" id="ARBA00004418"/>
    </source>
</evidence>
<comment type="subcellular location">
    <subcellularLocation>
        <location evidence="1 7">Periplasm</location>
    </subcellularLocation>
</comment>
<feature type="domain" description="Pili assembly chaperone N-terminal" evidence="8">
    <location>
        <begin position="66"/>
        <end position="190"/>
    </location>
</feature>
<name>A0A5U2P2A0_SALER</name>
<keyword evidence="3" id="KW-0732">Signal</keyword>
<evidence type="ECO:0000256" key="5">
    <source>
        <dbReference type="ARBA" id="ARBA00023186"/>
    </source>
</evidence>
<reference evidence="10" key="1">
    <citation type="submission" date="2018-07" db="EMBL/GenBank/DDBJ databases">
        <authorList>
            <consortium name="GenomeTrakr network: Whole genome sequencing for foodborne pathogen traceback"/>
        </authorList>
    </citation>
    <scope>NUCLEOTIDE SEQUENCE</scope>
    <source>
        <strain evidence="10">FDA00004327</strain>
    </source>
</reference>
<dbReference type="GO" id="GO:0071555">
    <property type="term" value="P:cell wall organization"/>
    <property type="evidence" value="ECO:0007669"/>
    <property type="project" value="InterPro"/>
</dbReference>
<dbReference type="Pfam" id="PF02753">
    <property type="entry name" value="PapD_C"/>
    <property type="match status" value="1"/>
</dbReference>
<dbReference type="PANTHER" id="PTHR30251:SF9">
    <property type="entry name" value="CHAPERONE PROTEIN CAF1M"/>
    <property type="match status" value="1"/>
</dbReference>
<gene>
    <name evidence="10" type="ORF">LZ49_21460</name>
</gene>
<dbReference type="SUPFAM" id="SSF49354">
    <property type="entry name" value="PapD-like"/>
    <property type="match status" value="1"/>
</dbReference>
<keyword evidence="5 7" id="KW-0143">Chaperone</keyword>
<dbReference type="InterPro" id="IPR036316">
    <property type="entry name" value="Pili_assmbl_chap_C_dom_sf"/>
</dbReference>
<evidence type="ECO:0000259" key="8">
    <source>
        <dbReference type="Pfam" id="PF00345"/>
    </source>
</evidence>
<dbReference type="PROSITE" id="PS00635">
    <property type="entry name" value="PILI_CHAPERONE"/>
    <property type="match status" value="1"/>
</dbReference>
<evidence type="ECO:0000313" key="10">
    <source>
        <dbReference type="EMBL" id="EBP1418317.1"/>
    </source>
</evidence>
<organism evidence="10">
    <name type="scientific">Salmonella enterica</name>
    <name type="common">Salmonella choleraesuis</name>
    <dbReference type="NCBI Taxonomy" id="28901"/>
    <lineage>
        <taxon>Bacteria</taxon>
        <taxon>Pseudomonadati</taxon>
        <taxon>Pseudomonadota</taxon>
        <taxon>Gammaproteobacteria</taxon>
        <taxon>Enterobacterales</taxon>
        <taxon>Enterobacteriaceae</taxon>
        <taxon>Salmonella</taxon>
    </lineage>
</organism>
<keyword evidence="6" id="KW-0393">Immunoglobulin domain</keyword>
<evidence type="ECO:0000259" key="9">
    <source>
        <dbReference type="Pfam" id="PF02753"/>
    </source>
</evidence>
<dbReference type="GO" id="GO:0030288">
    <property type="term" value="C:outer membrane-bounded periplasmic space"/>
    <property type="evidence" value="ECO:0007669"/>
    <property type="project" value="InterPro"/>
</dbReference>
<proteinExistence type="inferred from homology"/>
<dbReference type="Gene3D" id="2.60.40.10">
    <property type="entry name" value="Immunoglobulins"/>
    <property type="match status" value="2"/>
</dbReference>
<evidence type="ECO:0000256" key="3">
    <source>
        <dbReference type="ARBA" id="ARBA00022729"/>
    </source>
</evidence>
<comment type="similarity">
    <text evidence="2 7">Belongs to the periplasmic pilus chaperone family.</text>
</comment>
<evidence type="ECO:0000256" key="6">
    <source>
        <dbReference type="ARBA" id="ARBA00023319"/>
    </source>
</evidence>